<name>A0A6G1GKK2_9PEZI</name>
<dbReference type="InterPro" id="IPR019145">
    <property type="entry name" value="Mediator_Med10"/>
</dbReference>
<keyword evidence="5 6" id="KW-0539">Nucleus</keyword>
<dbReference type="OrthoDB" id="337270at2759"/>
<keyword evidence="8" id="KW-1185">Reference proteome</keyword>
<dbReference type="EMBL" id="ML977198">
    <property type="protein sequence ID" value="KAF1981476.1"/>
    <property type="molecule type" value="Genomic_DNA"/>
</dbReference>
<dbReference type="Proteomes" id="UP000800041">
    <property type="component" value="Unassembled WGS sequence"/>
</dbReference>
<comment type="function">
    <text evidence="6">Component of the Mediator complex, a coactivator involved in the regulated transcription of nearly all RNA polymerase II-dependent genes. Mediator functions as a bridge to convey information from gene-specific regulatory proteins to the basal RNA polymerase II transcription machinery. Mediator is recruited to promoters by direct interactions with regulatory proteins and serves as a scaffold for the assembly of a functional preinitiation complex with RNA polymerase II and the general transcription factors.</text>
</comment>
<evidence type="ECO:0000313" key="8">
    <source>
        <dbReference type="Proteomes" id="UP000800041"/>
    </source>
</evidence>
<evidence type="ECO:0000256" key="6">
    <source>
        <dbReference type="RuleBase" id="RU364146"/>
    </source>
</evidence>
<comment type="subunit">
    <text evidence="6">Component of the Mediator complex.</text>
</comment>
<dbReference type="GO" id="GO:0006357">
    <property type="term" value="P:regulation of transcription by RNA polymerase II"/>
    <property type="evidence" value="ECO:0007669"/>
    <property type="project" value="InterPro"/>
</dbReference>
<gene>
    <name evidence="6" type="primary">MED10</name>
    <name evidence="7" type="ORF">K402DRAFT_234146</name>
</gene>
<organism evidence="7 8">
    <name type="scientific">Aulographum hederae CBS 113979</name>
    <dbReference type="NCBI Taxonomy" id="1176131"/>
    <lineage>
        <taxon>Eukaryota</taxon>
        <taxon>Fungi</taxon>
        <taxon>Dikarya</taxon>
        <taxon>Ascomycota</taxon>
        <taxon>Pezizomycotina</taxon>
        <taxon>Dothideomycetes</taxon>
        <taxon>Pleosporomycetidae</taxon>
        <taxon>Aulographales</taxon>
        <taxon>Aulographaceae</taxon>
    </lineage>
</organism>
<proteinExistence type="inferred from homology"/>
<evidence type="ECO:0000256" key="1">
    <source>
        <dbReference type="ARBA" id="ARBA00004123"/>
    </source>
</evidence>
<evidence type="ECO:0000313" key="7">
    <source>
        <dbReference type="EMBL" id="KAF1981476.1"/>
    </source>
</evidence>
<keyword evidence="4 6" id="KW-0804">Transcription</keyword>
<keyword evidence="3 6" id="KW-0805">Transcription regulation</keyword>
<sequence>MAPAIHDNIEAQLKEITDTLHTLIVIPLSTQTISNSTTAISSANDPNHPSATATAISTLFHQLITLVRSADHLPLEIPAEIVAYVEDGRNPDIYTREFVESVQKGNQRMRGREQAFAGFRDCLAKEMIGVDGDGEYEDEIKRAVEGTGGVWRDVVTERGNGVEMGQGSGG</sequence>
<comment type="similarity">
    <text evidence="2 6">Belongs to the Mediator complex subunit 10 family.</text>
</comment>
<dbReference type="GO" id="GO:0003712">
    <property type="term" value="F:transcription coregulator activity"/>
    <property type="evidence" value="ECO:0007669"/>
    <property type="project" value="InterPro"/>
</dbReference>
<accession>A0A6G1GKK2</accession>
<dbReference type="AlphaFoldDB" id="A0A6G1GKK2"/>
<evidence type="ECO:0000256" key="3">
    <source>
        <dbReference type="ARBA" id="ARBA00023015"/>
    </source>
</evidence>
<evidence type="ECO:0000256" key="4">
    <source>
        <dbReference type="ARBA" id="ARBA00023163"/>
    </source>
</evidence>
<comment type="subcellular location">
    <subcellularLocation>
        <location evidence="1 6">Nucleus</location>
    </subcellularLocation>
</comment>
<evidence type="ECO:0000256" key="2">
    <source>
        <dbReference type="ARBA" id="ARBA00005389"/>
    </source>
</evidence>
<dbReference type="GO" id="GO:0016592">
    <property type="term" value="C:mediator complex"/>
    <property type="evidence" value="ECO:0007669"/>
    <property type="project" value="InterPro"/>
</dbReference>
<dbReference type="Pfam" id="PF09748">
    <property type="entry name" value="Med10"/>
    <property type="match status" value="1"/>
</dbReference>
<evidence type="ECO:0000256" key="5">
    <source>
        <dbReference type="ARBA" id="ARBA00023242"/>
    </source>
</evidence>
<keyword evidence="6" id="KW-0010">Activator</keyword>
<reference evidence="7" key="1">
    <citation type="journal article" date="2020" name="Stud. Mycol.">
        <title>101 Dothideomycetes genomes: a test case for predicting lifestyles and emergence of pathogens.</title>
        <authorList>
            <person name="Haridas S."/>
            <person name="Albert R."/>
            <person name="Binder M."/>
            <person name="Bloem J."/>
            <person name="Labutti K."/>
            <person name="Salamov A."/>
            <person name="Andreopoulos B."/>
            <person name="Baker S."/>
            <person name="Barry K."/>
            <person name="Bills G."/>
            <person name="Bluhm B."/>
            <person name="Cannon C."/>
            <person name="Castanera R."/>
            <person name="Culley D."/>
            <person name="Daum C."/>
            <person name="Ezra D."/>
            <person name="Gonzalez J."/>
            <person name="Henrissat B."/>
            <person name="Kuo A."/>
            <person name="Liang C."/>
            <person name="Lipzen A."/>
            <person name="Lutzoni F."/>
            <person name="Magnuson J."/>
            <person name="Mondo S."/>
            <person name="Nolan M."/>
            <person name="Ohm R."/>
            <person name="Pangilinan J."/>
            <person name="Park H.-J."/>
            <person name="Ramirez L."/>
            <person name="Alfaro M."/>
            <person name="Sun H."/>
            <person name="Tritt A."/>
            <person name="Yoshinaga Y."/>
            <person name="Zwiers L.-H."/>
            <person name="Turgeon B."/>
            <person name="Goodwin S."/>
            <person name="Spatafora J."/>
            <person name="Crous P."/>
            <person name="Grigoriev I."/>
        </authorList>
    </citation>
    <scope>NUCLEOTIDE SEQUENCE</scope>
    <source>
        <strain evidence="7">CBS 113979</strain>
    </source>
</reference>
<protein>
    <recommendedName>
        <fullName evidence="6">Mediator of RNA polymerase II transcription subunit 10</fullName>
    </recommendedName>
    <alternativeName>
        <fullName evidence="6">Mediator complex subunit 10</fullName>
    </alternativeName>
</protein>